<dbReference type="RefSeq" id="WP_070793166.1">
    <property type="nucleotide sequence ID" value="NZ_MKIR01000026.1"/>
</dbReference>
<dbReference type="InterPro" id="IPR014718">
    <property type="entry name" value="GH-type_carb-bd"/>
</dbReference>
<evidence type="ECO:0000313" key="1">
    <source>
        <dbReference type="EMBL" id="OFI48154.1"/>
    </source>
</evidence>
<reference evidence="2" key="1">
    <citation type="submission" date="2016-09" db="EMBL/GenBank/DDBJ databases">
        <title>Draft genome sequence of a novel species of the family Streptococcaceae isolated from flowers.</title>
        <authorList>
            <person name="Chuah L.-O."/>
            <person name="Yap K.-P."/>
            <person name="Thong K.L."/>
            <person name="Liong M.T."/>
            <person name="Ahmad R."/>
            <person name="Rusul G."/>
        </authorList>
    </citation>
    <scope>NUCLEOTIDE SEQUENCE [LARGE SCALE GENOMIC DNA]</scope>
    <source>
        <strain evidence="2">DF1</strain>
    </source>
</reference>
<sequence>MSQETLKNQKLTVIVDSLGAELQSIKTADGTEYLWQGDKEFWSRRAPILFPIVGKLKNGSYIYNDQKYNMSGHGFARDNEFEVKQGLLSELKHELEYELRENEGTLNTYPFKFSLKVQYKLNDSAIEVKYIVKNLDEKVMFFGIGAHPAFNAPIKKGNFEDYKISILPDKERKTIPLNTAEGTLFLDQSVVKGESEFPLTRELFSGDALVFETPEKTDVIISNTIDDRNVKISYENMPFLGIWSPYPAEAPFVCVEPWCGIADDDQTDGNIATKFGINELLPDEKFECEYIIEIN</sequence>
<dbReference type="GO" id="GO:0030246">
    <property type="term" value="F:carbohydrate binding"/>
    <property type="evidence" value="ECO:0007669"/>
    <property type="project" value="InterPro"/>
</dbReference>
<dbReference type="GO" id="GO:0016853">
    <property type="term" value="F:isomerase activity"/>
    <property type="evidence" value="ECO:0007669"/>
    <property type="project" value="InterPro"/>
</dbReference>
<accession>A0A1E8GIT2</accession>
<dbReference type="PANTHER" id="PTHR11122">
    <property type="entry name" value="APOSPORY-ASSOCIATED PROTEIN C-RELATED"/>
    <property type="match status" value="1"/>
</dbReference>
<dbReference type="GO" id="GO:0005975">
    <property type="term" value="P:carbohydrate metabolic process"/>
    <property type="evidence" value="ECO:0007669"/>
    <property type="project" value="InterPro"/>
</dbReference>
<name>A0A1E8GIT2_9LACT</name>
<proteinExistence type="predicted"/>
<dbReference type="SUPFAM" id="SSF74650">
    <property type="entry name" value="Galactose mutarotase-like"/>
    <property type="match status" value="1"/>
</dbReference>
<dbReference type="EMBL" id="MKIR01000026">
    <property type="protein sequence ID" value="OFI48154.1"/>
    <property type="molecule type" value="Genomic_DNA"/>
</dbReference>
<comment type="caution">
    <text evidence="1">The sequence shown here is derived from an EMBL/GenBank/DDBJ whole genome shotgun (WGS) entry which is preliminary data.</text>
</comment>
<dbReference type="Proteomes" id="UP000178622">
    <property type="component" value="Unassembled WGS sequence"/>
</dbReference>
<dbReference type="InterPro" id="IPR037481">
    <property type="entry name" value="LacX"/>
</dbReference>
<gene>
    <name evidence="1" type="ORF">BG261_07685</name>
</gene>
<dbReference type="Gene3D" id="2.70.98.10">
    <property type="match status" value="1"/>
</dbReference>
<evidence type="ECO:0000313" key="2">
    <source>
        <dbReference type="Proteomes" id="UP000178622"/>
    </source>
</evidence>
<dbReference type="OrthoDB" id="9795355at2"/>
<dbReference type="InterPro" id="IPR011013">
    <property type="entry name" value="Gal_mutarotase_sf_dom"/>
</dbReference>
<dbReference type="Pfam" id="PF01263">
    <property type="entry name" value="Aldose_epim"/>
    <property type="match status" value="1"/>
</dbReference>
<organism evidence="1 2">
    <name type="scientific">Floricoccus tropicus</name>
    <dbReference type="NCBI Taxonomy" id="1859473"/>
    <lineage>
        <taxon>Bacteria</taxon>
        <taxon>Bacillati</taxon>
        <taxon>Bacillota</taxon>
        <taxon>Bacilli</taxon>
        <taxon>Lactobacillales</taxon>
        <taxon>Streptococcaceae</taxon>
        <taxon>Floricoccus</taxon>
    </lineage>
</organism>
<protein>
    <submittedName>
        <fullName evidence="1">LacX protein, plasmid</fullName>
    </submittedName>
</protein>
<keyword evidence="2" id="KW-1185">Reference proteome</keyword>
<dbReference type="InterPro" id="IPR008183">
    <property type="entry name" value="Aldose_1/G6P_1-epimerase"/>
</dbReference>
<dbReference type="STRING" id="1859473.BG261_07685"/>
<dbReference type="PANTHER" id="PTHR11122:SF13">
    <property type="entry name" value="GLUCOSE-6-PHOSPHATE 1-EPIMERASE"/>
    <property type="match status" value="1"/>
</dbReference>
<dbReference type="CDD" id="cd09024">
    <property type="entry name" value="Aldose_epim_lacX"/>
    <property type="match status" value="1"/>
</dbReference>
<dbReference type="AlphaFoldDB" id="A0A1E8GIT2"/>